<proteinExistence type="predicted"/>
<dbReference type="SUPFAM" id="SSF82109">
    <property type="entry name" value="MIR domain"/>
    <property type="match status" value="1"/>
</dbReference>
<keyword evidence="2" id="KW-1185">Reference proteome</keyword>
<dbReference type="InParanoid" id="A0A0V0QEK7"/>
<evidence type="ECO:0000313" key="1">
    <source>
        <dbReference type="EMBL" id="KRX00595.1"/>
    </source>
</evidence>
<dbReference type="InterPro" id="IPR036300">
    <property type="entry name" value="MIR_dom_sf"/>
</dbReference>
<reference evidence="1 2" key="1">
    <citation type="journal article" date="2015" name="Sci. Rep.">
        <title>Genome of the facultative scuticociliatosis pathogen Pseudocohnilembus persalinus provides insight into its virulence through horizontal gene transfer.</title>
        <authorList>
            <person name="Xiong J."/>
            <person name="Wang G."/>
            <person name="Cheng J."/>
            <person name="Tian M."/>
            <person name="Pan X."/>
            <person name="Warren A."/>
            <person name="Jiang C."/>
            <person name="Yuan D."/>
            <person name="Miao W."/>
        </authorList>
    </citation>
    <scope>NUCLEOTIDE SEQUENCE [LARGE SCALE GENOMIC DNA]</scope>
    <source>
        <strain evidence="1">36N120E</strain>
    </source>
</reference>
<organism evidence="1 2">
    <name type="scientific">Pseudocohnilembus persalinus</name>
    <name type="common">Ciliate</name>
    <dbReference type="NCBI Taxonomy" id="266149"/>
    <lineage>
        <taxon>Eukaryota</taxon>
        <taxon>Sar</taxon>
        <taxon>Alveolata</taxon>
        <taxon>Ciliophora</taxon>
        <taxon>Intramacronucleata</taxon>
        <taxon>Oligohymenophorea</taxon>
        <taxon>Scuticociliatia</taxon>
        <taxon>Philasterida</taxon>
        <taxon>Pseudocohnilembidae</taxon>
        <taxon>Pseudocohnilembus</taxon>
    </lineage>
</organism>
<accession>A0A0V0QEK7</accession>
<name>A0A0V0QEK7_PSEPJ</name>
<comment type="caution">
    <text evidence="1">The sequence shown here is derived from an EMBL/GenBank/DDBJ whole genome shotgun (WGS) entry which is preliminary data.</text>
</comment>
<gene>
    <name evidence="1" type="ORF">PPERSA_12814</name>
</gene>
<dbReference type="Proteomes" id="UP000054937">
    <property type="component" value="Unassembled WGS sequence"/>
</dbReference>
<protein>
    <submittedName>
        <fullName evidence="1">MIR motif</fullName>
    </submittedName>
</protein>
<evidence type="ECO:0000313" key="2">
    <source>
        <dbReference type="Proteomes" id="UP000054937"/>
    </source>
</evidence>
<dbReference type="EMBL" id="LDAU01000184">
    <property type="protein sequence ID" value="KRX00595.1"/>
    <property type="molecule type" value="Genomic_DNA"/>
</dbReference>
<sequence>MDIIRLAESKLVYEESGQQLEEKQDILYSGQIVRIKFKKSQRFLFSTHFINSNKQNNKNKNNQVEQMIFSNDQEEFQDNQFTIYKLDSDKKFEEKFKNIGKGMNEQLIYSGDEVVIMHNQTNSYLFQSNPNEAQKTKYLNELVATKFPKNENSTIFQQLYRFVFVLVDVNGNKCIELNNEIVIFGKFYNQVIYSTEQIVNQEQKHYEVGCRIYDNFNEGDIILLQDAENSFDFKKVKVDQNIKDNQVLVIKHSSSGCVLAFSGANCCQISV</sequence>
<dbReference type="AlphaFoldDB" id="A0A0V0QEK7"/>